<dbReference type="Gene3D" id="1.10.10.1600">
    <property type="entry name" value="Bacterial DNA polymerase III alpha subunit, thumb domain"/>
    <property type="match status" value="1"/>
</dbReference>
<evidence type="ECO:0000256" key="10">
    <source>
        <dbReference type="SAM" id="MobiDB-lite"/>
    </source>
</evidence>
<dbReference type="CDD" id="cd04485">
    <property type="entry name" value="DnaE_OBF"/>
    <property type="match status" value="1"/>
</dbReference>
<dbReference type="NCBIfam" id="NF004226">
    <property type="entry name" value="PRK05673.1"/>
    <property type="match status" value="1"/>
</dbReference>
<dbReference type="InterPro" id="IPR004365">
    <property type="entry name" value="NA-bd_OB_tRNA"/>
</dbReference>
<feature type="compositionally biased region" description="Basic and acidic residues" evidence="10">
    <location>
        <begin position="1280"/>
        <end position="1301"/>
    </location>
</feature>
<accession>A0A170PGM8</accession>
<dbReference type="Pfam" id="PF14579">
    <property type="entry name" value="HHH_6"/>
    <property type="match status" value="1"/>
</dbReference>
<feature type="domain" description="Polymerase/histidinol phosphatase N-terminal" evidence="11">
    <location>
        <begin position="17"/>
        <end position="84"/>
    </location>
</feature>
<feature type="compositionally biased region" description="Low complexity" evidence="10">
    <location>
        <begin position="1178"/>
        <end position="1196"/>
    </location>
</feature>
<evidence type="ECO:0000256" key="6">
    <source>
        <dbReference type="ARBA" id="ARBA00022695"/>
    </source>
</evidence>
<feature type="compositionally biased region" description="Pro residues" evidence="10">
    <location>
        <begin position="884"/>
        <end position="893"/>
    </location>
</feature>
<proteinExistence type="inferred from homology"/>
<keyword evidence="6" id="KW-0548">Nucleotidyltransferase</keyword>
<dbReference type="Pfam" id="PF17657">
    <property type="entry name" value="DNA_pol3_finger"/>
    <property type="match status" value="1"/>
</dbReference>
<evidence type="ECO:0000256" key="4">
    <source>
        <dbReference type="ARBA" id="ARBA00019114"/>
    </source>
</evidence>
<reference evidence="12" key="1">
    <citation type="submission" date="2016-01" db="EMBL/GenBank/DDBJ databases">
        <authorList>
            <person name="Mcilroy J.S."/>
            <person name="Karst M S."/>
            <person name="Albertsen M."/>
        </authorList>
    </citation>
    <scope>NUCLEOTIDE SEQUENCE</scope>
    <source>
        <strain evidence="12">Cfx-K</strain>
    </source>
</reference>
<evidence type="ECO:0000256" key="2">
    <source>
        <dbReference type="ARBA" id="ARBA00009496"/>
    </source>
</evidence>
<sequence>MSGSVTNSAVTEHQPFVHLHVHSEYSLLDGLSRLDHLAKRAKALNQPALALTDHGVMFGVMPFYKACKDNGIKPIIGIESYVSARRMTDRDPQLDRERTHLLLLAENQTGYLNLLQLASSAQLDGYYYRPRIDLDFLAAHSEGLICTTGCMAADIPRAIGAGDMTRAHKLMGQYIDIFGPERFFIELQEHSIPELTAINKTLVDEMQPRYNLRFLATNDVHYTTPEEASPHDVLLCIQTGATVNESKRMRFTDTGYYLKSHEEMRRLFGHVPGALDNSLLIAEMCHVDLDTKGYHLPIFDVPEGHNAPAYLRQLCEDGLIRRFGQERARTDETLRARLDHELRIIGGMGFETYFLIVWDLCEYARRAGIWWNVRGSGAGSLVAYTLGITGIDPIANGLIFERFLNPGRVSMPDIDLDYPDDRRSEMVEYAVRKYGQDKVAQIITFGTLGARAAIRDVGRALDVPLPEVDAVARLIPAIPGKPAKIVNVLDKEHEFYSADLEAKYKSDPRVRELIDTAKQVEGVARHASSHAAGVIISDKPLVQYVPLHRPTSGEAGLGGIRSISQWPMEIIEKIGLLKVDFLGLSTLTVMRLAAQLIEQRHGVRYTMDNIPYDIGQCGPDKDSDKGMDKAFAMLGRGDVLGVFQVEGSGMRKLMMDMKPRRFDHIIAAISLFRPGPMENIPEYIRRMHAALNDGKDVAVYHTPELKPILQDTYGILVYQEQIIRIAAELAGYEPGEADMIRKAVSKKKRDLMDEHKAQFTAGAMARGFSREVCDAIWFDIEFFARYGFNKAHAADYAVICCQTAYLKAHYPVEYLTALLSVDRHDTEKVAKYVTDARRLGINVAPPVVNRAMLDFTIEDGEEEQGSRGERERGRKNRTAGAPVTPAPLHPRSPAPRSTIRYGLAAIKNAGEGAVQLLIDERQANGSFRDPVDLAERVDLRRVGKRALESMARVGVFDEWGSRACVLDALDRLVGHSAATHAAAEAGQMTLFGGGNGHGHKIDVSLLRAEKDVKAIDRRELLDWEKELIGVYLTEHPLEHRLADLQGVVTARSGELDAAWNGKAITMAGLVAGLRTLNTKKGQPMAFVTLEDLDGKVDLVMFPKVWAAHREVVQANQIIVVRGTVQVSGEAISILANSVQTKLTIAHDAAHARALPPPPDDFDFWPPFEEQGGRGAGEQGRTSLSLGERLGEGSSSRPPTVALSEPVPAYVPDPTAAIPPPPDDDDEDNYLDYEATADEDAPTRPDPAAVAEAQEPLPPPVVTMPEIITNYELRITNEEKAANGRPMTADERPPTTDERRMTVDQPPPADDYEPPTNGLSRLLIVEIRASGNWKEACRQTLKLAGRFEGNAMLRLLLAGQDLVMDFPNHRVGSAVELIEQLERLPGVGRVYER</sequence>
<name>A0A170PGM8_9CHLR</name>
<dbReference type="GO" id="GO:0003676">
    <property type="term" value="F:nucleic acid binding"/>
    <property type="evidence" value="ECO:0007669"/>
    <property type="project" value="InterPro"/>
</dbReference>
<comment type="catalytic activity">
    <reaction evidence="9">
        <text>DNA(n) + a 2'-deoxyribonucleoside 5'-triphosphate = DNA(n+1) + diphosphate</text>
        <dbReference type="Rhea" id="RHEA:22508"/>
        <dbReference type="Rhea" id="RHEA-COMP:17339"/>
        <dbReference type="Rhea" id="RHEA-COMP:17340"/>
        <dbReference type="ChEBI" id="CHEBI:33019"/>
        <dbReference type="ChEBI" id="CHEBI:61560"/>
        <dbReference type="ChEBI" id="CHEBI:173112"/>
        <dbReference type="EC" id="2.7.7.7"/>
    </reaction>
</comment>
<dbReference type="InterPro" id="IPR004805">
    <property type="entry name" value="DnaE2/DnaE/PolC"/>
</dbReference>
<dbReference type="PANTHER" id="PTHR32294:SF0">
    <property type="entry name" value="DNA POLYMERASE III SUBUNIT ALPHA"/>
    <property type="match status" value="1"/>
</dbReference>
<evidence type="ECO:0000256" key="7">
    <source>
        <dbReference type="ARBA" id="ARBA00022705"/>
    </source>
</evidence>
<comment type="subcellular location">
    <subcellularLocation>
        <location evidence="1">Cytoplasm</location>
    </subcellularLocation>
</comment>
<dbReference type="OrthoDB" id="9803237at2"/>
<dbReference type="InterPro" id="IPR041931">
    <property type="entry name" value="DNA_pol3_alpha_thumb_dom"/>
</dbReference>
<feature type="region of interest" description="Disordered" evidence="10">
    <location>
        <begin position="858"/>
        <end position="895"/>
    </location>
</feature>
<dbReference type="Pfam" id="PF07733">
    <property type="entry name" value="DNA_pol3_alpha"/>
    <property type="match status" value="1"/>
</dbReference>
<evidence type="ECO:0000256" key="8">
    <source>
        <dbReference type="ARBA" id="ARBA00022932"/>
    </source>
</evidence>
<dbReference type="SUPFAM" id="SSF89550">
    <property type="entry name" value="PHP domain-like"/>
    <property type="match status" value="1"/>
</dbReference>
<dbReference type="Gene3D" id="3.20.20.140">
    <property type="entry name" value="Metal-dependent hydrolases"/>
    <property type="match status" value="1"/>
</dbReference>
<feature type="region of interest" description="Disordered" evidence="10">
    <location>
        <begin position="1280"/>
        <end position="1316"/>
    </location>
</feature>
<dbReference type="RefSeq" id="WP_095043278.1">
    <property type="nucleotide sequence ID" value="NZ_LN890655.1"/>
</dbReference>
<dbReference type="GO" id="GO:0003887">
    <property type="term" value="F:DNA-directed DNA polymerase activity"/>
    <property type="evidence" value="ECO:0007669"/>
    <property type="project" value="UniProtKB-KW"/>
</dbReference>
<comment type="similarity">
    <text evidence="2">Belongs to the DNA polymerase type-C family. DnaE subfamily.</text>
</comment>
<dbReference type="NCBIfam" id="TIGR00594">
    <property type="entry name" value="polc"/>
    <property type="match status" value="1"/>
</dbReference>
<dbReference type="InterPro" id="IPR029460">
    <property type="entry name" value="DNAPol_HHH"/>
</dbReference>
<keyword evidence="7" id="KW-0235">DNA replication</keyword>
<dbReference type="InterPro" id="IPR011708">
    <property type="entry name" value="DNA_pol3_alpha_NTPase_dom"/>
</dbReference>
<keyword evidence="13" id="KW-1185">Reference proteome</keyword>
<feature type="region of interest" description="Disordered" evidence="10">
    <location>
        <begin position="1151"/>
        <end position="1261"/>
    </location>
</feature>
<protein>
    <recommendedName>
        <fullName evidence="4">DNA polymerase III subunit alpha</fullName>
        <ecNumber evidence="3">2.7.7.7</ecNumber>
    </recommendedName>
</protein>
<dbReference type="InterPro" id="IPR004013">
    <property type="entry name" value="PHP_dom"/>
</dbReference>
<dbReference type="InterPro" id="IPR040982">
    <property type="entry name" value="DNA_pol3_finger"/>
</dbReference>
<dbReference type="GO" id="GO:0008408">
    <property type="term" value="F:3'-5' exonuclease activity"/>
    <property type="evidence" value="ECO:0007669"/>
    <property type="project" value="InterPro"/>
</dbReference>
<dbReference type="Proteomes" id="UP000215027">
    <property type="component" value="Chromosome I"/>
</dbReference>
<dbReference type="Gene3D" id="2.40.50.140">
    <property type="entry name" value="Nucleic acid-binding proteins"/>
    <property type="match status" value="1"/>
</dbReference>
<gene>
    <name evidence="12" type="ORF">CFX0092_A1965</name>
</gene>
<evidence type="ECO:0000313" key="12">
    <source>
        <dbReference type="EMBL" id="CUS03843.2"/>
    </source>
</evidence>
<dbReference type="Pfam" id="PF02811">
    <property type="entry name" value="PHP"/>
    <property type="match status" value="1"/>
</dbReference>
<evidence type="ECO:0000259" key="11">
    <source>
        <dbReference type="SMART" id="SM00481"/>
    </source>
</evidence>
<dbReference type="KEGG" id="pbf:CFX0092_A1965"/>
<dbReference type="PANTHER" id="PTHR32294">
    <property type="entry name" value="DNA POLYMERASE III SUBUNIT ALPHA"/>
    <property type="match status" value="1"/>
</dbReference>
<dbReference type="EMBL" id="LN890655">
    <property type="protein sequence ID" value="CUS03843.2"/>
    <property type="molecule type" value="Genomic_DNA"/>
</dbReference>
<feature type="compositionally biased region" description="Acidic residues" evidence="10">
    <location>
        <begin position="1221"/>
        <end position="1239"/>
    </location>
</feature>
<evidence type="ECO:0000256" key="9">
    <source>
        <dbReference type="ARBA" id="ARBA00049244"/>
    </source>
</evidence>
<evidence type="ECO:0000256" key="3">
    <source>
        <dbReference type="ARBA" id="ARBA00012417"/>
    </source>
</evidence>
<dbReference type="InterPro" id="IPR012340">
    <property type="entry name" value="NA-bd_OB-fold"/>
</dbReference>
<dbReference type="EC" id="2.7.7.7" evidence="3"/>
<keyword evidence="8" id="KW-0239">DNA-directed DNA polymerase</keyword>
<organism evidence="12 13">
    <name type="scientific">Candidatus Promineifilum breve</name>
    <dbReference type="NCBI Taxonomy" id="1806508"/>
    <lineage>
        <taxon>Bacteria</taxon>
        <taxon>Bacillati</taxon>
        <taxon>Chloroflexota</taxon>
        <taxon>Ardenticatenia</taxon>
        <taxon>Candidatus Promineifilales</taxon>
        <taxon>Candidatus Promineifilaceae</taxon>
        <taxon>Candidatus Promineifilum</taxon>
    </lineage>
</organism>
<keyword evidence="5" id="KW-0808">Transferase</keyword>
<evidence type="ECO:0000256" key="5">
    <source>
        <dbReference type="ARBA" id="ARBA00022679"/>
    </source>
</evidence>
<dbReference type="Gene3D" id="1.10.150.870">
    <property type="match status" value="1"/>
</dbReference>
<dbReference type="InterPro" id="IPR016195">
    <property type="entry name" value="Pol/histidinol_Pase-like"/>
</dbReference>
<evidence type="ECO:0000256" key="1">
    <source>
        <dbReference type="ARBA" id="ARBA00004496"/>
    </source>
</evidence>
<dbReference type="SMART" id="SM00481">
    <property type="entry name" value="POLIIIAc"/>
    <property type="match status" value="1"/>
</dbReference>
<dbReference type="GO" id="GO:0005737">
    <property type="term" value="C:cytoplasm"/>
    <property type="evidence" value="ECO:0007669"/>
    <property type="project" value="UniProtKB-SubCell"/>
</dbReference>
<dbReference type="CDD" id="cd12113">
    <property type="entry name" value="PHP_PolIIIA_DnaE3"/>
    <property type="match status" value="1"/>
</dbReference>
<dbReference type="GO" id="GO:0006260">
    <property type="term" value="P:DNA replication"/>
    <property type="evidence" value="ECO:0007669"/>
    <property type="project" value="UniProtKB-KW"/>
</dbReference>
<dbReference type="InterPro" id="IPR003141">
    <property type="entry name" value="Pol/His_phosphatase_N"/>
</dbReference>
<dbReference type="Pfam" id="PF01336">
    <property type="entry name" value="tRNA_anti-codon"/>
    <property type="match status" value="1"/>
</dbReference>
<evidence type="ECO:0000313" key="13">
    <source>
        <dbReference type="Proteomes" id="UP000215027"/>
    </source>
</evidence>